<dbReference type="KEGG" id="cthd:CDO33_00015"/>
<dbReference type="InterPro" id="IPR009057">
    <property type="entry name" value="Homeodomain-like_sf"/>
</dbReference>
<dbReference type="InterPro" id="IPR036388">
    <property type="entry name" value="WH-like_DNA-bd_sf"/>
</dbReference>
<dbReference type="GO" id="GO:0097367">
    <property type="term" value="F:carbohydrate derivative binding"/>
    <property type="evidence" value="ECO:0007669"/>
    <property type="project" value="InterPro"/>
</dbReference>
<dbReference type="InterPro" id="IPR001347">
    <property type="entry name" value="SIS_dom"/>
</dbReference>
<dbReference type="Proteomes" id="UP000236151">
    <property type="component" value="Unassembled WGS sequence"/>
</dbReference>
<organism evidence="2 3">
    <name type="scientific">Clostridium thermosuccinogenes</name>
    <dbReference type="NCBI Taxonomy" id="84032"/>
    <lineage>
        <taxon>Bacteria</taxon>
        <taxon>Bacillati</taxon>
        <taxon>Bacillota</taxon>
        <taxon>Clostridia</taxon>
        <taxon>Eubacteriales</taxon>
        <taxon>Clostridiaceae</taxon>
        <taxon>Clostridium</taxon>
    </lineage>
</organism>
<dbReference type="AlphaFoldDB" id="A0A2K2F7G1"/>
<dbReference type="PANTHER" id="PTHR30514:SF1">
    <property type="entry name" value="HTH-TYPE TRANSCRIPTIONAL REGULATOR HEXR-RELATED"/>
    <property type="match status" value="1"/>
</dbReference>
<dbReference type="Gene3D" id="1.10.10.10">
    <property type="entry name" value="Winged helix-like DNA-binding domain superfamily/Winged helix DNA-binding domain"/>
    <property type="match status" value="1"/>
</dbReference>
<dbReference type="Pfam" id="PF01418">
    <property type="entry name" value="HTH_6"/>
    <property type="match status" value="1"/>
</dbReference>
<dbReference type="GO" id="GO:1901135">
    <property type="term" value="P:carbohydrate derivative metabolic process"/>
    <property type="evidence" value="ECO:0007669"/>
    <property type="project" value="InterPro"/>
</dbReference>
<dbReference type="InterPro" id="IPR047640">
    <property type="entry name" value="RpiR-like"/>
</dbReference>
<dbReference type="RefSeq" id="WP_103083026.1">
    <property type="nucleotide sequence ID" value="NZ_CP021850.1"/>
</dbReference>
<dbReference type="GO" id="GO:0003677">
    <property type="term" value="F:DNA binding"/>
    <property type="evidence" value="ECO:0007669"/>
    <property type="project" value="InterPro"/>
</dbReference>
<proteinExistence type="predicted"/>
<dbReference type="Gene3D" id="3.40.50.10490">
    <property type="entry name" value="Glucose-6-phosphate isomerase like protein, domain 1"/>
    <property type="match status" value="1"/>
</dbReference>
<dbReference type="InterPro" id="IPR000281">
    <property type="entry name" value="HTH_RpiR"/>
</dbReference>
<dbReference type="SUPFAM" id="SSF53697">
    <property type="entry name" value="SIS domain"/>
    <property type="match status" value="1"/>
</dbReference>
<evidence type="ECO:0000313" key="3">
    <source>
        <dbReference type="Proteomes" id="UP000236151"/>
    </source>
</evidence>
<reference evidence="2 3" key="1">
    <citation type="submission" date="2017-06" db="EMBL/GenBank/DDBJ databases">
        <title>Investigating the central metabolism of Clostridium thermosuccinogenes.</title>
        <authorList>
            <person name="Koendjbiharie J.G."/>
            <person name="van Kranenburg R."/>
        </authorList>
    </citation>
    <scope>NUCLEOTIDE SEQUENCE [LARGE SCALE GENOMIC DNA]</scope>
    <source>
        <strain evidence="2 3">DSM 5806</strain>
    </source>
</reference>
<accession>A0A2K2F7G1</accession>
<dbReference type="Pfam" id="PF01380">
    <property type="entry name" value="SIS"/>
    <property type="match status" value="1"/>
</dbReference>
<name>A0A2K2F7G1_9CLOT</name>
<dbReference type="OrthoDB" id="63027at2"/>
<feature type="domain" description="HTH rpiR-type" evidence="1">
    <location>
        <begin position="1"/>
        <end position="72"/>
    </location>
</feature>
<protein>
    <submittedName>
        <fullName evidence="2">RpiR family transcriptional regulator</fullName>
    </submittedName>
</protein>
<dbReference type="EMBL" id="NIOJ01000071">
    <property type="protein sequence ID" value="PNT95250.1"/>
    <property type="molecule type" value="Genomic_DNA"/>
</dbReference>
<gene>
    <name evidence="2" type="ORF">CDQ84_17460</name>
</gene>
<keyword evidence="3" id="KW-1185">Reference proteome</keyword>
<dbReference type="PROSITE" id="PS51071">
    <property type="entry name" value="HTH_RPIR"/>
    <property type="match status" value="1"/>
</dbReference>
<dbReference type="SUPFAM" id="SSF46689">
    <property type="entry name" value="Homeodomain-like"/>
    <property type="match status" value="1"/>
</dbReference>
<evidence type="ECO:0000259" key="1">
    <source>
        <dbReference type="PROSITE" id="PS51071"/>
    </source>
</evidence>
<evidence type="ECO:0000313" key="2">
    <source>
        <dbReference type="EMBL" id="PNT95250.1"/>
    </source>
</evidence>
<dbReference type="GO" id="GO:0003700">
    <property type="term" value="F:DNA-binding transcription factor activity"/>
    <property type="evidence" value="ECO:0007669"/>
    <property type="project" value="InterPro"/>
</dbReference>
<dbReference type="PANTHER" id="PTHR30514">
    <property type="entry name" value="GLUCOKINASE"/>
    <property type="match status" value="1"/>
</dbReference>
<comment type="caution">
    <text evidence="2">The sequence shown here is derived from an EMBL/GenBank/DDBJ whole genome shotgun (WGS) entry which is preliminary data.</text>
</comment>
<sequence length="244" mass="28576">MINIDFNRLNPLERNINETLMNYAKQSSDITINEAAEICGCSISKISKFVKKLGFSNFKEYVDFLYGRWQPRREFSAELERLKNFINDFDVSLVDEFVELMQAHEKIILFGYGPSFICAQYFEYKLRIVTNKVVIAVPDEVSVENLMDDTSLLVIFSATGQFKSFDYVNQVAKEKGCSVLLIIEEYNPNLQTGFDRIFWLSKYPQPQDLKPYEKSRTVFFIFIEEVIQRLIADNRRNVPISFHF</sequence>
<dbReference type="InterPro" id="IPR046348">
    <property type="entry name" value="SIS_dom_sf"/>
</dbReference>